<evidence type="ECO:0000313" key="2">
    <source>
        <dbReference type="Proteomes" id="UP000714275"/>
    </source>
</evidence>
<protein>
    <submittedName>
        <fullName evidence="1">Uncharacterized protein</fullName>
    </submittedName>
</protein>
<name>A0A9P7A6S5_9AGAM</name>
<gene>
    <name evidence="1" type="ORF">EV702DRAFT_1191584</name>
</gene>
<keyword evidence="2" id="KW-1185">Reference proteome</keyword>
<organism evidence="1 2">
    <name type="scientific">Suillus placidus</name>
    <dbReference type="NCBI Taxonomy" id="48579"/>
    <lineage>
        <taxon>Eukaryota</taxon>
        <taxon>Fungi</taxon>
        <taxon>Dikarya</taxon>
        <taxon>Basidiomycota</taxon>
        <taxon>Agaricomycotina</taxon>
        <taxon>Agaricomycetes</taxon>
        <taxon>Agaricomycetidae</taxon>
        <taxon>Boletales</taxon>
        <taxon>Suillineae</taxon>
        <taxon>Suillaceae</taxon>
        <taxon>Suillus</taxon>
    </lineage>
</organism>
<evidence type="ECO:0000313" key="1">
    <source>
        <dbReference type="EMBL" id="KAG1783148.1"/>
    </source>
</evidence>
<proteinExistence type="predicted"/>
<dbReference type="Proteomes" id="UP000714275">
    <property type="component" value="Unassembled WGS sequence"/>
</dbReference>
<reference evidence="1" key="1">
    <citation type="journal article" date="2020" name="New Phytol.">
        <title>Comparative genomics reveals dynamic genome evolution in host specialist ectomycorrhizal fungi.</title>
        <authorList>
            <person name="Lofgren L.A."/>
            <person name="Nguyen N.H."/>
            <person name="Vilgalys R."/>
            <person name="Ruytinx J."/>
            <person name="Liao H.L."/>
            <person name="Branco S."/>
            <person name="Kuo A."/>
            <person name="LaButti K."/>
            <person name="Lipzen A."/>
            <person name="Andreopoulos W."/>
            <person name="Pangilinan J."/>
            <person name="Riley R."/>
            <person name="Hundley H."/>
            <person name="Na H."/>
            <person name="Barry K."/>
            <person name="Grigoriev I.V."/>
            <person name="Stajich J.E."/>
            <person name="Kennedy P.G."/>
        </authorList>
    </citation>
    <scope>NUCLEOTIDE SEQUENCE</scope>
    <source>
        <strain evidence="1">DOB743</strain>
    </source>
</reference>
<comment type="caution">
    <text evidence="1">The sequence shown here is derived from an EMBL/GenBank/DDBJ whole genome shotgun (WGS) entry which is preliminary data.</text>
</comment>
<dbReference type="EMBL" id="JABBWD010000002">
    <property type="protein sequence ID" value="KAG1783148.1"/>
    <property type="molecule type" value="Genomic_DNA"/>
</dbReference>
<dbReference type="OrthoDB" id="10568430at2759"/>
<dbReference type="AlphaFoldDB" id="A0A9P7A6S5"/>
<sequence length="78" mass="9303">MKPKGTPEHDDRLLEYLAGLQVEHLEKDLDDEREWNKDDITHLELLEKHYKEHEMAYEEVIAAARKQQRIKQHAKSSP</sequence>
<accession>A0A9P7A6S5</accession>